<organism evidence="1 2">
    <name type="scientific">Prevotella heparinolytica</name>
    <dbReference type="NCBI Taxonomy" id="28113"/>
    <lineage>
        <taxon>Bacteria</taxon>
        <taxon>Pseudomonadati</taxon>
        <taxon>Bacteroidota</taxon>
        <taxon>Bacteroidia</taxon>
        <taxon>Bacteroidales</taxon>
        <taxon>Bacteroidaceae</taxon>
        <taxon>Bacteroides</taxon>
    </lineage>
</organism>
<dbReference type="EMBL" id="SLXB01000005">
    <property type="protein sequence ID" value="TCO94381.1"/>
    <property type="molecule type" value="Genomic_DNA"/>
</dbReference>
<dbReference type="Proteomes" id="UP000295600">
    <property type="component" value="Unassembled WGS sequence"/>
</dbReference>
<comment type="caution">
    <text evidence="1">The sequence shown here is derived from an EMBL/GenBank/DDBJ whole genome shotgun (WGS) entry which is preliminary data.</text>
</comment>
<protein>
    <submittedName>
        <fullName evidence="1">Uncharacterized protein</fullName>
    </submittedName>
</protein>
<accession>A0A4R2LSW3</accession>
<sequence length="38" mass="4260">MSDNANLLNEDELGEIFGGYTINCPKKFKMECSEGFTI</sequence>
<dbReference type="AlphaFoldDB" id="A0A4R2LSW3"/>
<evidence type="ECO:0000313" key="1">
    <source>
        <dbReference type="EMBL" id="TCO94381.1"/>
    </source>
</evidence>
<proteinExistence type="predicted"/>
<reference evidence="1 2" key="1">
    <citation type="submission" date="2019-03" db="EMBL/GenBank/DDBJ databases">
        <title>Genomic Encyclopedia of Type Strains, Phase IV (KMG-IV): sequencing the most valuable type-strain genomes for metagenomic binning, comparative biology and taxonomic classification.</title>
        <authorList>
            <person name="Goeker M."/>
        </authorList>
    </citation>
    <scope>NUCLEOTIDE SEQUENCE [LARGE SCALE GENOMIC DNA]</scope>
    <source>
        <strain evidence="1 2">DSM 23917</strain>
    </source>
</reference>
<gene>
    <name evidence="1" type="ORF">EV202_10580</name>
</gene>
<name>A0A4R2LSW3_9BACE</name>
<evidence type="ECO:0000313" key="2">
    <source>
        <dbReference type="Proteomes" id="UP000295600"/>
    </source>
</evidence>